<keyword evidence="10" id="KW-0862">Zinc</keyword>
<dbReference type="Proteomes" id="UP000028341">
    <property type="component" value="Unassembled WGS sequence"/>
</dbReference>
<sequence>MKRRLAVAGLSLAVALGTVALPTVFTAQAAARKAGSAASAAEPKPVDRAIAAADKVTASGFDALAKGPDERYDRTMVTPWVKGLYSIAYEKTYRGLPVVGGDAVVLADGKGDVRAVRAASDVRISIGTEAKIKAAAAARTSRAKLKQADKTESQRLVVTVRGDTARLAWETVVTGTTADKRPSRLHVIVDARDGKVIDSYDDVRAGSGHSEWNGPNPLSIDTSQSGGQYRLSDPTRPGLSCADYSGGAVFTGPDDNWGNGDASSRETGCVDVMYAAQKQSDMLRDWLGRDGHNGNGGTWPTKVGLNAVNAYWNGSSVAIGHNQANEWIGSMDVVGHEYGHGIDQFTPGGARNESGLGEATGDIFGALTEAYANQPEPYDTPGDYEVGETIDLVGNGPIRYMYDPSKLRDPNCYSSSIPDTEVHAAAGPLNHWFYLLAEGTNPGNGKPNSPTCNNSTLTGIGIQNAGKIFYGGMLLKTSGMTHKRYRTATLTAAKNLDPTCSLFNKTKAAWDAISVPAQSADPTCTGTPASDFSMAVTPSSGSVEPGQSATATVSTTVTSGSAQTVALSATGAPAGVSVSFDPASVTAGNSATMKVTVADSVAQGTYTLTVKGDGTAADHTAQYTLTIGGGGNPGGDAPDIDVNKVKAHLQEFQAIAERNGGNRRSTGTGYDQSVAYVKGKLQAAGFTVTEQPCTSGCTSGSGPNVIAEWPKGDADSVYMFGAHLDGVSAGPGMNDNGSGSAALLENALELARQNPTMLNRVRFAWWTDEEQGLNGSDFYVRSLSSGDRAKIKAYYNFDMVASTNGGYFINHINSAAAAPMKEYWASLDLAPEENTEGAGRSDDYSFERYSIATSGYAMGASARKTSAQAAKWGGTAGRAYDPCYHASCDTISNINLTGLNRASDGIAYTLWEQAVGDEAPADDFSLAVSPASGSVEPGGDIKTTVSTAVTNGSAQTVRLSVPNAPAGVSVEFAPSSVTSGEQAAMRLATTASTVPGTYTLTVTGTGTSATHTTTYTLTVTGGGGDCDTGQKIGNGGFEDGTSPWTGDTRTIGSFDGQSPHTGSRYSWLGGYGRTSSETISQSVTVPNGCDTVKLEYFLHTDTDERTSTPYDFLRVQVNGTTISTKSNADASSGYVRQSLDLSAYAGQRVTVGFTSTEDAYLQTSFVIDEVTLQGS</sequence>
<keyword evidence="8 13" id="KW-0732">Signal</keyword>
<dbReference type="GO" id="GO:0046872">
    <property type="term" value="F:metal ion binding"/>
    <property type="evidence" value="ECO:0007669"/>
    <property type="project" value="UniProtKB-KW"/>
</dbReference>
<keyword evidence="11" id="KW-0482">Metalloprotease</keyword>
<evidence type="ECO:0000259" key="15">
    <source>
        <dbReference type="Pfam" id="PF02868"/>
    </source>
</evidence>
<dbReference type="InterPro" id="IPR050728">
    <property type="entry name" value="Zinc_Metalloprotease_M4"/>
</dbReference>
<comment type="caution">
    <text evidence="17">The sequence shown here is derived from an EMBL/GenBank/DDBJ whole genome shotgun (WGS) entry which is preliminary data.</text>
</comment>
<dbReference type="CDD" id="cd09597">
    <property type="entry name" value="M4_TLP"/>
    <property type="match status" value="1"/>
</dbReference>
<keyword evidence="6" id="KW-0645">Protease</keyword>
<dbReference type="CDD" id="cd03876">
    <property type="entry name" value="M28_SGAP_like"/>
    <property type="match status" value="1"/>
</dbReference>
<keyword evidence="5" id="KW-0964">Secreted</keyword>
<dbReference type="eggNOG" id="COG3227">
    <property type="taxonomic scope" value="Bacteria"/>
</dbReference>
<dbReference type="GO" id="GO:0005975">
    <property type="term" value="P:carbohydrate metabolic process"/>
    <property type="evidence" value="ECO:0007669"/>
    <property type="project" value="UniProtKB-ARBA"/>
</dbReference>
<feature type="signal peptide" evidence="13">
    <location>
        <begin position="1"/>
        <end position="20"/>
    </location>
</feature>
<dbReference type="InterPro" id="IPR013856">
    <property type="entry name" value="Peptidase_M4_domain"/>
</dbReference>
<gene>
    <name evidence="17" type="ORF">BU52_23120</name>
</gene>
<dbReference type="Gene3D" id="3.10.170.10">
    <property type="match status" value="1"/>
</dbReference>
<evidence type="ECO:0000256" key="5">
    <source>
        <dbReference type="ARBA" id="ARBA00022525"/>
    </source>
</evidence>
<dbReference type="InterPro" id="IPR013783">
    <property type="entry name" value="Ig-like_fold"/>
</dbReference>
<evidence type="ECO:0000256" key="12">
    <source>
        <dbReference type="ARBA" id="ARBA00023157"/>
    </source>
</evidence>
<evidence type="ECO:0000313" key="18">
    <source>
        <dbReference type="Proteomes" id="UP000028341"/>
    </source>
</evidence>
<evidence type="ECO:0000256" key="11">
    <source>
        <dbReference type="ARBA" id="ARBA00023049"/>
    </source>
</evidence>
<dbReference type="EMBL" id="JFCB01000022">
    <property type="protein sequence ID" value="KES04935.1"/>
    <property type="molecule type" value="Genomic_DNA"/>
</dbReference>
<evidence type="ECO:0000256" key="9">
    <source>
        <dbReference type="ARBA" id="ARBA00022801"/>
    </source>
</evidence>
<dbReference type="InterPro" id="IPR007484">
    <property type="entry name" value="Peptidase_M28"/>
</dbReference>
<dbReference type="Pfam" id="PF01447">
    <property type="entry name" value="Peptidase_M4"/>
    <property type="match status" value="1"/>
</dbReference>
<keyword evidence="18" id="KW-1185">Reference proteome</keyword>
<dbReference type="Pfam" id="PF04389">
    <property type="entry name" value="Peptidase_M28"/>
    <property type="match status" value="1"/>
</dbReference>
<dbReference type="Gene3D" id="3.40.630.10">
    <property type="entry name" value="Zn peptidases"/>
    <property type="match status" value="1"/>
</dbReference>
<dbReference type="PANTHER" id="PTHR33794">
    <property type="entry name" value="BACILLOLYSIN"/>
    <property type="match status" value="1"/>
</dbReference>
<evidence type="ECO:0000256" key="8">
    <source>
        <dbReference type="ARBA" id="ARBA00022729"/>
    </source>
</evidence>
<evidence type="ECO:0000256" key="7">
    <source>
        <dbReference type="ARBA" id="ARBA00022723"/>
    </source>
</evidence>
<comment type="cofactor">
    <cofactor evidence="1">
        <name>Zn(2+)</name>
        <dbReference type="ChEBI" id="CHEBI:29105"/>
    </cofactor>
</comment>
<proteinExistence type="inferred from homology"/>
<feature type="chain" id="PRO_5038639159" evidence="13">
    <location>
        <begin position="21"/>
        <end position="1175"/>
    </location>
</feature>
<comment type="subcellular location">
    <subcellularLocation>
        <location evidence="2">Secreted</location>
    </subcellularLocation>
</comment>
<evidence type="ECO:0000256" key="13">
    <source>
        <dbReference type="SAM" id="SignalP"/>
    </source>
</evidence>
<evidence type="ECO:0000256" key="10">
    <source>
        <dbReference type="ARBA" id="ARBA00022833"/>
    </source>
</evidence>
<dbReference type="Gene3D" id="2.60.120.260">
    <property type="entry name" value="Galactose-binding domain-like"/>
    <property type="match status" value="1"/>
</dbReference>
<keyword evidence="7" id="KW-0479">Metal-binding</keyword>
<organism evidence="17 18">
    <name type="scientific">Streptomyces toyocaensis</name>
    <dbReference type="NCBI Taxonomy" id="55952"/>
    <lineage>
        <taxon>Bacteria</taxon>
        <taxon>Bacillati</taxon>
        <taxon>Actinomycetota</taxon>
        <taxon>Actinomycetes</taxon>
        <taxon>Kitasatosporales</taxon>
        <taxon>Streptomycetaceae</taxon>
        <taxon>Streptomyces</taxon>
    </lineage>
</organism>
<dbReference type="eggNOG" id="COG2234">
    <property type="taxonomic scope" value="Bacteria"/>
</dbReference>
<dbReference type="AlphaFoldDB" id="A0A081XN12"/>
<comment type="subunit">
    <text evidence="4">Monomer.</text>
</comment>
<evidence type="ECO:0000256" key="2">
    <source>
        <dbReference type="ARBA" id="ARBA00004613"/>
    </source>
</evidence>
<dbReference type="RefSeq" id="WP_037937198.1">
    <property type="nucleotide sequence ID" value="NZ_JBFADL010000007.1"/>
</dbReference>
<reference evidence="17 18" key="1">
    <citation type="submission" date="2014-02" db="EMBL/GenBank/DDBJ databases">
        <title>The genome announcement of Streptomyces toyocaensis NRRL15009.</title>
        <authorList>
            <person name="Hong H.-J."/>
            <person name="Kwun M.J."/>
        </authorList>
    </citation>
    <scope>NUCLEOTIDE SEQUENCE [LARGE SCALE GENOMIC DNA]</scope>
    <source>
        <strain evidence="17 18">NRRL 15009</strain>
    </source>
</reference>
<evidence type="ECO:0000259" key="16">
    <source>
        <dbReference type="Pfam" id="PF04389"/>
    </source>
</evidence>
<evidence type="ECO:0000256" key="3">
    <source>
        <dbReference type="ARBA" id="ARBA00005957"/>
    </source>
</evidence>
<dbReference type="InterPro" id="IPR027268">
    <property type="entry name" value="Peptidase_M4/M1_CTD_sf"/>
</dbReference>
<dbReference type="GO" id="GO:0004222">
    <property type="term" value="F:metalloendopeptidase activity"/>
    <property type="evidence" value="ECO:0007669"/>
    <property type="project" value="InterPro"/>
</dbReference>
<dbReference type="GO" id="GO:0004177">
    <property type="term" value="F:aminopeptidase activity"/>
    <property type="evidence" value="ECO:0007669"/>
    <property type="project" value="InterPro"/>
</dbReference>
<dbReference type="STRING" id="55952.BU52_23120"/>
<dbReference type="SUPFAM" id="SSF53187">
    <property type="entry name" value="Zn-dependent exopeptidases"/>
    <property type="match status" value="1"/>
</dbReference>
<evidence type="ECO:0000256" key="1">
    <source>
        <dbReference type="ARBA" id="ARBA00001947"/>
    </source>
</evidence>
<feature type="domain" description="Peptidase M4" evidence="14">
    <location>
        <begin position="208"/>
        <end position="342"/>
    </location>
</feature>
<feature type="domain" description="Peptidase M4 C-terminal" evidence="15">
    <location>
        <begin position="353"/>
        <end position="515"/>
    </location>
</feature>
<dbReference type="InterPro" id="IPR041756">
    <property type="entry name" value="M28_SGAP-like"/>
</dbReference>
<dbReference type="SUPFAM" id="SSF55486">
    <property type="entry name" value="Metalloproteases ('zincins'), catalytic domain"/>
    <property type="match status" value="1"/>
</dbReference>
<keyword evidence="12" id="KW-1015">Disulfide bond</keyword>
<dbReference type="GO" id="GO:0005576">
    <property type="term" value="C:extracellular region"/>
    <property type="evidence" value="ECO:0007669"/>
    <property type="project" value="UniProtKB-SubCell"/>
</dbReference>
<keyword evidence="9" id="KW-0378">Hydrolase</keyword>
<evidence type="ECO:0000259" key="14">
    <source>
        <dbReference type="Pfam" id="PF01447"/>
    </source>
</evidence>
<dbReference type="Pfam" id="PF02868">
    <property type="entry name" value="Peptidase_M4_C"/>
    <property type="match status" value="1"/>
</dbReference>
<dbReference type="Gene3D" id="1.10.390.10">
    <property type="entry name" value="Neutral Protease Domain 2"/>
    <property type="match status" value="1"/>
</dbReference>
<dbReference type="InterPro" id="IPR001570">
    <property type="entry name" value="Peptidase_M4_C_domain"/>
</dbReference>
<dbReference type="Gene3D" id="3.10.450.40">
    <property type="match status" value="1"/>
</dbReference>
<protein>
    <submittedName>
        <fullName evidence="17">Peptidase M28</fullName>
    </submittedName>
</protein>
<evidence type="ECO:0000313" key="17">
    <source>
        <dbReference type="EMBL" id="KES04935.1"/>
    </source>
</evidence>
<name>A0A081XN12_STRTO</name>
<comment type="similarity">
    <text evidence="3">Belongs to the peptidase M28 family. M28A subfamily.</text>
</comment>
<dbReference type="Gene3D" id="2.60.40.10">
    <property type="entry name" value="Immunoglobulins"/>
    <property type="match status" value="1"/>
</dbReference>
<accession>A0A081XN12</accession>
<evidence type="ECO:0000256" key="6">
    <source>
        <dbReference type="ARBA" id="ARBA00022670"/>
    </source>
</evidence>
<feature type="domain" description="Peptidase M28" evidence="16">
    <location>
        <begin position="704"/>
        <end position="909"/>
    </location>
</feature>
<evidence type="ECO:0000256" key="4">
    <source>
        <dbReference type="ARBA" id="ARBA00011245"/>
    </source>
</evidence>
<dbReference type="PANTHER" id="PTHR33794:SF1">
    <property type="entry name" value="BACILLOLYSIN"/>
    <property type="match status" value="1"/>
</dbReference>
<dbReference type="GO" id="GO:0006508">
    <property type="term" value="P:proteolysis"/>
    <property type="evidence" value="ECO:0007669"/>
    <property type="project" value="UniProtKB-KW"/>
</dbReference>
<dbReference type="FunFam" id="3.40.630.10:FF:000066">
    <property type="entry name" value="M28 family peptidase"/>
    <property type="match status" value="1"/>
</dbReference>